<feature type="binding site" evidence="11">
    <location>
        <begin position="471"/>
        <end position="473"/>
    </location>
    <ligand>
        <name>L-homocysteine</name>
        <dbReference type="ChEBI" id="CHEBI:58199"/>
    </ligand>
</feature>
<accession>A0A928YWE9</accession>
<feature type="binding site" evidence="11">
    <location>
        <position position="639"/>
    </location>
    <ligand>
        <name>L-homocysteine</name>
        <dbReference type="ChEBI" id="CHEBI:58199"/>
    </ligand>
</feature>
<comment type="catalytic activity">
    <reaction evidence="11">
        <text>5-methyltetrahydropteroyltri-L-glutamate + L-homocysteine = tetrahydropteroyltri-L-glutamate + L-methionine</text>
        <dbReference type="Rhea" id="RHEA:21196"/>
        <dbReference type="ChEBI" id="CHEBI:57844"/>
        <dbReference type="ChEBI" id="CHEBI:58140"/>
        <dbReference type="ChEBI" id="CHEBI:58199"/>
        <dbReference type="ChEBI" id="CHEBI:58207"/>
        <dbReference type="EC" id="2.1.1.14"/>
    </reaction>
</comment>
<dbReference type="EC" id="2.1.1.14" evidence="11"/>
<proteinExistence type="inferred from homology"/>
<evidence type="ECO:0000256" key="9">
    <source>
        <dbReference type="ARBA" id="ARBA00022833"/>
    </source>
</evidence>
<dbReference type="NCBIfam" id="NF003556">
    <property type="entry name" value="PRK05222.1"/>
    <property type="match status" value="1"/>
</dbReference>
<feature type="binding site" evidence="11">
    <location>
        <begin position="471"/>
        <end position="473"/>
    </location>
    <ligand>
        <name>L-methionine</name>
        <dbReference type="ChEBI" id="CHEBI:57844"/>
    </ligand>
</feature>
<feature type="domain" description="Cobalamin-independent methionine synthase MetE N-terminal" evidence="13">
    <location>
        <begin position="8"/>
        <end position="95"/>
    </location>
</feature>
<comment type="function">
    <text evidence="1 11">Catalyzes the transfer of a methyl group from 5-methyltetrahydrofolate to homocysteine resulting in methionine formation.</text>
</comment>
<dbReference type="CDD" id="cd03311">
    <property type="entry name" value="CIMS_C_terminal_like"/>
    <property type="match status" value="1"/>
</dbReference>
<organism evidence="14 15">
    <name type="scientific">Cellvibrio polysaccharolyticus</name>
    <dbReference type="NCBI Taxonomy" id="2082724"/>
    <lineage>
        <taxon>Bacteria</taxon>
        <taxon>Pseudomonadati</taxon>
        <taxon>Pseudomonadota</taxon>
        <taxon>Gammaproteobacteria</taxon>
        <taxon>Cellvibrionales</taxon>
        <taxon>Cellvibrionaceae</taxon>
        <taxon>Cellvibrio</taxon>
    </lineage>
</organism>
<dbReference type="GO" id="GO:0003871">
    <property type="term" value="F:5-methyltetrahydropteroyltriglutamate-homocysteine S-methyltransferase activity"/>
    <property type="evidence" value="ECO:0007669"/>
    <property type="project" value="UniProtKB-UniRule"/>
</dbReference>
<dbReference type="CDD" id="cd03312">
    <property type="entry name" value="CIMS_N_terminal_like"/>
    <property type="match status" value="1"/>
</dbReference>
<keyword evidence="5 11" id="KW-0028">Amino-acid biosynthesis</keyword>
<keyword evidence="10 11" id="KW-0486">Methionine biosynthesis</keyword>
<evidence type="ECO:0000256" key="5">
    <source>
        <dbReference type="ARBA" id="ARBA00022605"/>
    </source>
</evidence>
<feature type="binding site" evidence="11">
    <location>
        <position position="601"/>
    </location>
    <ligand>
        <name>5-methyltetrahydropteroyltri-L-glutamate</name>
        <dbReference type="ChEBI" id="CHEBI:58207"/>
    </ligand>
</feature>
<sequence>MTTPNTLAHNLGFPRIGADRELKKAQEAYWRGDITQSQLEATGRELRAAHWKLQADAGLDLIPAGDFAWYDQVLTLSATVGNIPARHRKGAATNATTRTTETACCAAHAHNPEAEAVTTPCTDIDLDTLFRVARGRAPGGNGTTASDMTKWFDTNYHYLVPEFHAGQQFALSWTQIIDETREAISLGHNVKPVVLGPLSYLWLGKEKGSAFDRFDLLQNLLPAYEQLLAALAETGVEWVQIDEPILVLDLPAKWQQAFEGVYHRLQTGKLKILLATYFGPLGENLSTALNLPVAGLHIDAVRAPEQLLPVVDPLSAHKVLSVGIVNGRNIWRNDLAESLKVLKDARAQLGGRLWVAPSCSLLHSPVDLDREQKLDAEIKSWLAFATQKVAEVVALAQLVSGHNNPALEKALADSNAAAESRRSSPRIHNPVVQARLQAVKPSDSARQSAFPLRIKKQQALLHLPLFPTTTIGSFPQTDHIRQTRCDFKQGVINEAEYQNRIRQEIADAIARQEKLDIDVLVHGEAERNDMVEYFGEHLDGYAFTQYGWVQSYGSRCVKPPIIFGDVSRPQAITLNWARYAQSLSKKPVKGMLTGPITMLFWSFVRDDQPRETTALQIALALRDEVVDLEQAGIKVIQIDEPAIREGLPLRKKEWQAYLNWAVNAFRVSAAGVQDETQIHTHMCYSEFNDIIGAIADLDADVITIETSRSDGELLQAFENFKYPNDIGPGVYDIHSPNVPDVNSIINLMRRAARELPIERLWVNPDCGLKTRRWPETEAALERMVTAAKALRLEYAGKTANAEAEAEAEAEATPAVNARN</sequence>
<feature type="binding site" evidence="11">
    <location>
        <begin position="20"/>
        <end position="23"/>
    </location>
    <ligand>
        <name>5-methyltetrahydropteroyltri-L-glutamate</name>
        <dbReference type="ChEBI" id="CHEBI:58207"/>
    </ligand>
</feature>
<dbReference type="FunFam" id="3.20.20.210:FF:000002">
    <property type="entry name" value="5-methyltetrahydropteroyltriglutamate--homocysteine methyltransferase"/>
    <property type="match status" value="1"/>
</dbReference>
<dbReference type="InterPro" id="IPR002629">
    <property type="entry name" value="Met_Synth_C/arc"/>
</dbReference>
<feature type="binding site" evidence="11">
    <location>
        <position position="150"/>
    </location>
    <ligand>
        <name>5-methyltetrahydropteroyltri-L-glutamate</name>
        <dbReference type="ChEBI" id="CHEBI:58207"/>
    </ligand>
</feature>
<evidence type="ECO:0000256" key="3">
    <source>
        <dbReference type="ARBA" id="ARBA00009553"/>
    </source>
</evidence>
<dbReference type="HAMAP" id="MF_00172">
    <property type="entry name" value="Meth_synth"/>
    <property type="match status" value="1"/>
</dbReference>
<comment type="caution">
    <text evidence="14">The sequence shown here is derived from an EMBL/GenBank/DDBJ whole genome shotgun (WGS) entry which is preliminary data.</text>
</comment>
<evidence type="ECO:0000256" key="2">
    <source>
        <dbReference type="ARBA" id="ARBA00004681"/>
    </source>
</evidence>
<evidence type="ECO:0000256" key="7">
    <source>
        <dbReference type="ARBA" id="ARBA00022723"/>
    </source>
</evidence>
<feature type="active site" description="Proton donor" evidence="11">
    <location>
        <position position="734"/>
    </location>
</feature>
<dbReference type="InterPro" id="IPR038071">
    <property type="entry name" value="UROD/MetE-like_sf"/>
</dbReference>
<evidence type="ECO:0000259" key="12">
    <source>
        <dbReference type="Pfam" id="PF01717"/>
    </source>
</evidence>
<dbReference type="Pfam" id="PF01717">
    <property type="entry name" value="Meth_synt_2"/>
    <property type="match status" value="1"/>
</dbReference>
<feature type="binding site" evidence="11">
    <location>
        <position position="524"/>
    </location>
    <ligand>
        <name>L-homocysteine</name>
        <dbReference type="ChEBI" id="CHEBI:58199"/>
    </ligand>
</feature>
<dbReference type="NCBIfam" id="TIGR01371">
    <property type="entry name" value="met_syn_B12ind"/>
    <property type="match status" value="1"/>
</dbReference>
<feature type="domain" description="Cobalamin-independent methionine synthase MetE C-terminal/archaeal" evidence="12">
    <location>
        <begin position="466"/>
        <end position="788"/>
    </location>
</feature>
<dbReference type="Proteomes" id="UP000652567">
    <property type="component" value="Unassembled WGS sequence"/>
</dbReference>
<dbReference type="Gene3D" id="3.20.20.210">
    <property type="match status" value="2"/>
</dbReference>
<keyword evidence="4 11" id="KW-0489">Methyltransferase</keyword>
<comment type="pathway">
    <text evidence="2 11">Amino-acid biosynthesis; L-methionine biosynthesis via de novo pathway; L-methionine from L-homocysteine (MetE route): step 1/1.</text>
</comment>
<evidence type="ECO:0000256" key="10">
    <source>
        <dbReference type="ARBA" id="ARBA00023167"/>
    </source>
</evidence>
<dbReference type="GO" id="GO:0032259">
    <property type="term" value="P:methylation"/>
    <property type="evidence" value="ECO:0007669"/>
    <property type="project" value="UniProtKB-KW"/>
</dbReference>
<feature type="binding site" evidence="11">
    <location>
        <position position="681"/>
    </location>
    <ligand>
        <name>Zn(2+)</name>
        <dbReference type="ChEBI" id="CHEBI:29105"/>
        <note>catalytic</note>
    </ligand>
</feature>
<dbReference type="RefSeq" id="WP_193910462.1">
    <property type="nucleotide sequence ID" value="NZ_PRDL01000001.1"/>
</dbReference>
<dbReference type="Pfam" id="PF08267">
    <property type="entry name" value="Meth_synt_1"/>
    <property type="match status" value="2"/>
</dbReference>
<keyword evidence="9 11" id="KW-0862">Zinc</keyword>
<dbReference type="InterPro" id="IPR006276">
    <property type="entry name" value="Cobalamin-indep_Met_synthase"/>
</dbReference>
<evidence type="ECO:0000259" key="13">
    <source>
        <dbReference type="Pfam" id="PF08267"/>
    </source>
</evidence>
<feature type="binding site" evidence="11">
    <location>
        <position position="705"/>
    </location>
    <ligand>
        <name>Zn(2+)</name>
        <dbReference type="ChEBI" id="CHEBI:29105"/>
        <note>catalytic</note>
    </ligand>
</feature>
<evidence type="ECO:0000256" key="8">
    <source>
        <dbReference type="ARBA" id="ARBA00022737"/>
    </source>
</evidence>
<evidence type="ECO:0000256" key="1">
    <source>
        <dbReference type="ARBA" id="ARBA00002777"/>
    </source>
</evidence>
<dbReference type="GO" id="GO:0009086">
    <property type="term" value="P:methionine biosynthetic process"/>
    <property type="evidence" value="ECO:0007669"/>
    <property type="project" value="UniProtKB-UniRule"/>
</dbReference>
<keyword evidence="15" id="KW-1185">Reference proteome</keyword>
<protein>
    <recommendedName>
        <fullName evidence="11">5-methyltetrahydropteroyltriglutamate--homocysteine methyltransferase</fullName>
        <ecNumber evidence="11">2.1.1.14</ecNumber>
    </recommendedName>
    <alternativeName>
        <fullName evidence="11">Cobalamin-independent methionine synthase</fullName>
    </alternativeName>
    <alternativeName>
        <fullName evidence="11">Methionine synthase, vitamin-B12 independent isozyme</fullName>
    </alternativeName>
</protein>
<feature type="binding site" evidence="11">
    <location>
        <position position="524"/>
    </location>
    <ligand>
        <name>L-methionine</name>
        <dbReference type="ChEBI" id="CHEBI:57844"/>
    </ligand>
</feature>
<evidence type="ECO:0000313" key="14">
    <source>
        <dbReference type="EMBL" id="MBE8718138.1"/>
    </source>
</evidence>
<keyword evidence="6 11" id="KW-0808">Transferase</keyword>
<dbReference type="GO" id="GO:0008270">
    <property type="term" value="F:zinc ion binding"/>
    <property type="evidence" value="ECO:0007669"/>
    <property type="project" value="InterPro"/>
</dbReference>
<gene>
    <name evidence="11" type="primary">metE</name>
    <name evidence="14" type="ORF">C4F51_13170</name>
</gene>
<feature type="domain" description="Cobalamin-independent methionine synthase MetE N-terminal" evidence="13">
    <location>
        <begin position="123"/>
        <end position="348"/>
    </location>
</feature>
<reference evidence="14" key="1">
    <citation type="submission" date="2018-07" db="EMBL/GenBank/DDBJ databases">
        <title>Genome assembly of strain Ka43.</title>
        <authorList>
            <person name="Kukolya J."/>
            <person name="Nagy I."/>
            <person name="Horvath B."/>
            <person name="Toth A."/>
        </authorList>
    </citation>
    <scope>NUCLEOTIDE SEQUENCE</scope>
    <source>
        <strain evidence="14">KB43</strain>
    </source>
</reference>
<feature type="binding site" evidence="11">
    <location>
        <position position="766"/>
    </location>
    <ligand>
        <name>Zn(2+)</name>
        <dbReference type="ChEBI" id="CHEBI:29105"/>
        <note>catalytic</note>
    </ligand>
</feature>
<feature type="binding site" evidence="11">
    <location>
        <position position="683"/>
    </location>
    <ligand>
        <name>Zn(2+)</name>
        <dbReference type="ChEBI" id="CHEBI:29105"/>
        <note>catalytic</note>
    </ligand>
</feature>
<evidence type="ECO:0000313" key="15">
    <source>
        <dbReference type="Proteomes" id="UP000652567"/>
    </source>
</evidence>
<dbReference type="SUPFAM" id="SSF51726">
    <property type="entry name" value="UROD/MetE-like"/>
    <property type="match status" value="2"/>
</dbReference>
<evidence type="ECO:0000256" key="4">
    <source>
        <dbReference type="ARBA" id="ARBA00022603"/>
    </source>
</evidence>
<comment type="cofactor">
    <cofactor evidence="11">
        <name>Zn(2+)</name>
        <dbReference type="ChEBI" id="CHEBI:29105"/>
    </cofactor>
    <text evidence="11">Binds 1 zinc ion per subunit.</text>
</comment>
<keyword evidence="7 11" id="KW-0479">Metal-binding</keyword>
<feature type="binding site" evidence="11">
    <location>
        <begin position="555"/>
        <end position="556"/>
    </location>
    <ligand>
        <name>5-methyltetrahydropteroyltri-L-glutamate</name>
        <dbReference type="ChEBI" id="CHEBI:58207"/>
    </ligand>
</feature>
<dbReference type="AlphaFoldDB" id="A0A928YWE9"/>
<evidence type="ECO:0000256" key="11">
    <source>
        <dbReference type="HAMAP-Rule" id="MF_00172"/>
    </source>
</evidence>
<name>A0A928YWE9_9GAMM</name>
<feature type="binding site" evidence="11">
    <location>
        <position position="645"/>
    </location>
    <ligand>
        <name>5-methyltetrahydropteroyltri-L-glutamate</name>
        <dbReference type="ChEBI" id="CHEBI:58207"/>
    </ligand>
</feature>
<dbReference type="EMBL" id="PRDL01000001">
    <property type="protein sequence ID" value="MBE8718138.1"/>
    <property type="molecule type" value="Genomic_DNA"/>
</dbReference>
<feature type="binding site" evidence="11">
    <location>
        <position position="639"/>
    </location>
    <ligand>
        <name>L-methionine</name>
        <dbReference type="ChEBI" id="CHEBI:57844"/>
    </ligand>
</feature>
<dbReference type="PANTHER" id="PTHR30519">
    <property type="entry name" value="5-METHYLTETRAHYDROPTEROYLTRIGLUTAMATE--HOMOCYSTEINE METHYLTRANSFERASE"/>
    <property type="match status" value="1"/>
</dbReference>
<dbReference type="InterPro" id="IPR013215">
    <property type="entry name" value="Cbl-indep_Met_Synth_N"/>
</dbReference>
<keyword evidence="8 11" id="KW-0677">Repeat</keyword>
<evidence type="ECO:0000256" key="6">
    <source>
        <dbReference type="ARBA" id="ARBA00022679"/>
    </source>
</evidence>
<comment type="similarity">
    <text evidence="3 11">Belongs to the vitamin-B12 independent methionine synthase family.</text>
</comment>